<dbReference type="AlphaFoldDB" id="A0A1C1CS43"/>
<reference evidence="3" key="1">
    <citation type="submission" date="2015-07" db="EMBL/GenBank/DDBJ databases">
        <authorList>
            <person name="Teixeira M.M."/>
            <person name="Souza R.C."/>
            <person name="Almeida L.G."/>
            <person name="Vicente V.A."/>
            <person name="de Hoog S."/>
            <person name="Bocca A.L."/>
            <person name="de Almeida S.R."/>
            <person name="Vasconcelos A.T."/>
            <person name="Felipe M.S."/>
        </authorList>
    </citation>
    <scope>NUCLEOTIDE SEQUENCE [LARGE SCALE GENOMIC DNA]</scope>
    <source>
        <strain evidence="3">KSF</strain>
    </source>
</reference>
<organism evidence="2 3">
    <name type="scientific">Cladophialophora carrionii</name>
    <dbReference type="NCBI Taxonomy" id="86049"/>
    <lineage>
        <taxon>Eukaryota</taxon>
        <taxon>Fungi</taxon>
        <taxon>Dikarya</taxon>
        <taxon>Ascomycota</taxon>
        <taxon>Pezizomycotina</taxon>
        <taxon>Eurotiomycetes</taxon>
        <taxon>Chaetothyriomycetidae</taxon>
        <taxon>Chaetothyriales</taxon>
        <taxon>Herpotrichiellaceae</taxon>
        <taxon>Cladophialophora</taxon>
    </lineage>
</organism>
<feature type="domain" description="DUF7918" evidence="1">
    <location>
        <begin position="7"/>
        <end position="248"/>
    </location>
</feature>
<evidence type="ECO:0000259" key="1">
    <source>
        <dbReference type="Pfam" id="PF25534"/>
    </source>
</evidence>
<dbReference type="VEuPathDB" id="FungiDB:G647_06757"/>
<dbReference type="VEuPathDB" id="FungiDB:CLCR_08659"/>
<dbReference type="PANTHER" id="PTHR36223">
    <property type="entry name" value="BETA-LACTAMASE-TYPE TRANSPEPTIDASE FOLD DOMAIN CONTAINING PROTEIN"/>
    <property type="match status" value="1"/>
</dbReference>
<evidence type="ECO:0000313" key="3">
    <source>
        <dbReference type="Proteomes" id="UP000094526"/>
    </source>
</evidence>
<dbReference type="Proteomes" id="UP000094526">
    <property type="component" value="Unassembled WGS sequence"/>
</dbReference>
<dbReference type="PANTHER" id="PTHR36223:SF1">
    <property type="entry name" value="TRANSCRIPTION ELONGATION FACTOR EAF N-TERMINAL DOMAIN-CONTAINING PROTEIN"/>
    <property type="match status" value="1"/>
</dbReference>
<accession>A0A1C1CS43</accession>
<dbReference type="EMBL" id="LGRB01000009">
    <property type="protein sequence ID" value="OCT51327.1"/>
    <property type="molecule type" value="Genomic_DNA"/>
</dbReference>
<protein>
    <recommendedName>
        <fullName evidence="1">DUF7918 domain-containing protein</fullName>
    </recommendedName>
</protein>
<name>A0A1C1CS43_9EURO</name>
<dbReference type="STRING" id="86049.A0A1C1CS43"/>
<sequence length="344" mass="38313">MAIIGNFEVTITSGGKVLREYDVAEEDRVDDEGDKAVQSIGHGKKKAKSAKGQRCFKYVEATPDANFEIGYKMSGGEQAFGCASHITFRTSVDGHSITSPIVYKEIYQKSGTFSTIREGDLSWCGSEMNLHRFYWAPLSTTGNNPKVTVAELKAEYGSKGTIRVDVWRKQERPSVLHDRASPSISSNIPERALKGRAVDVGISFRNAKKIPYRTTTQSDALDEEPLATFVFFCRSKNALQTLDIIPRSPEPVPLEEKDEETLSPAEMLELIRRQKASNSLAWMPNLAERKAEKVKIKQEQAEANLRQLAGIKREADALDDEDISIVVQSAKKARREVAVVELMD</sequence>
<dbReference type="InterPro" id="IPR057678">
    <property type="entry name" value="DUF7918"/>
</dbReference>
<evidence type="ECO:0000313" key="2">
    <source>
        <dbReference type="EMBL" id="OCT51327.1"/>
    </source>
</evidence>
<dbReference type="Pfam" id="PF25534">
    <property type="entry name" value="DUF7918"/>
    <property type="match status" value="1"/>
</dbReference>
<proteinExistence type="predicted"/>
<comment type="caution">
    <text evidence="2">The sequence shown here is derived from an EMBL/GenBank/DDBJ whole genome shotgun (WGS) entry which is preliminary data.</text>
</comment>
<dbReference type="OrthoDB" id="3364132at2759"/>
<gene>
    <name evidence="2" type="ORF">CLCR_08659</name>
</gene>
<keyword evidence="3" id="KW-1185">Reference proteome</keyword>